<proteinExistence type="predicted"/>
<dbReference type="VEuPathDB" id="FungiDB:MELLADRAFT_92374"/>
<dbReference type="EMBL" id="GL883093">
    <property type="protein sequence ID" value="EGG11170.1"/>
    <property type="molecule type" value="Genomic_DNA"/>
</dbReference>
<evidence type="ECO:0000313" key="2">
    <source>
        <dbReference type="Proteomes" id="UP000001072"/>
    </source>
</evidence>
<dbReference type="HOGENOM" id="CLU_027439_1_0_1"/>
<dbReference type="Proteomes" id="UP000001072">
    <property type="component" value="Unassembled WGS sequence"/>
</dbReference>
<dbReference type="GeneID" id="18936226"/>
<reference evidence="2" key="1">
    <citation type="journal article" date="2011" name="Proc. Natl. Acad. Sci. U.S.A.">
        <title>Obligate biotrophy features unraveled by the genomic analysis of rust fungi.</title>
        <authorList>
            <person name="Duplessis S."/>
            <person name="Cuomo C.A."/>
            <person name="Lin Y.-C."/>
            <person name="Aerts A."/>
            <person name="Tisserant E."/>
            <person name="Veneault-Fourrey C."/>
            <person name="Joly D.L."/>
            <person name="Hacquard S."/>
            <person name="Amselem J."/>
            <person name="Cantarel B.L."/>
            <person name="Chiu R."/>
            <person name="Coutinho P.M."/>
            <person name="Feau N."/>
            <person name="Field M."/>
            <person name="Frey P."/>
            <person name="Gelhaye E."/>
            <person name="Goldberg J."/>
            <person name="Grabherr M.G."/>
            <person name="Kodira C.D."/>
            <person name="Kohler A."/>
            <person name="Kuees U."/>
            <person name="Lindquist E.A."/>
            <person name="Lucas S.M."/>
            <person name="Mago R."/>
            <person name="Mauceli E."/>
            <person name="Morin E."/>
            <person name="Murat C."/>
            <person name="Pangilinan J.L."/>
            <person name="Park R."/>
            <person name="Pearson M."/>
            <person name="Quesneville H."/>
            <person name="Rouhier N."/>
            <person name="Sakthikumar S."/>
            <person name="Salamov A.A."/>
            <person name="Schmutz J."/>
            <person name="Selles B."/>
            <person name="Shapiro H."/>
            <person name="Tanguay P."/>
            <person name="Tuskan G.A."/>
            <person name="Henrissat B."/>
            <person name="Van de Peer Y."/>
            <person name="Rouze P."/>
            <person name="Ellis J.G."/>
            <person name="Dodds P.N."/>
            <person name="Schein J.E."/>
            <person name="Zhong S."/>
            <person name="Hamelin R.C."/>
            <person name="Grigoriev I.V."/>
            <person name="Szabo L.J."/>
            <person name="Martin F."/>
        </authorList>
    </citation>
    <scope>NUCLEOTIDE SEQUENCE [LARGE SCALE GENOMIC DNA]</scope>
    <source>
        <strain evidence="2">98AG31 / pathotype 3-4-7</strain>
    </source>
</reference>
<dbReference type="RefSeq" id="XP_007405772.1">
    <property type="nucleotide sequence ID" value="XM_007405710.1"/>
</dbReference>
<evidence type="ECO:0000313" key="1">
    <source>
        <dbReference type="EMBL" id="EGG11170.1"/>
    </source>
</evidence>
<sequence length="492" mass="56230">MSRMLTIPNKISPIQSRGAKIWARSVRQIDALGALSKNEMTHVHSIVRRHLRVLMCRDSEASPIPPTLSAHEQKDMLERFPEGQPLPHGTSMPMIDVTDFEKTGVHLSPHRFEDLELELKRWGLRRFSFKWEADLEERVNVLAQGIFWNSFYNAIKNRYYNFSVHQDILRLEIIMPVFKTQFKRLSFMYHEQCSNNKILDGHYKLAEKKKIFKEYADYLIKCGAARPLASIFQPRNYLIMGDIAEVQLMSSGYPAREVHYVIPRWWSEQMIAFIKAIEARVHFAAQSRNADPQKRRSACKFISSSSNEYGFIPRHLPADMYSEELKNSLPIGDLWELKMKPSVLPAVGAMDQIFPGDAGELVQHSLDGVDNEQYTSDDDISDDEIYDIHTDQNFETSYSIITKLEDFESRVQTQISTLRGDLDDSIKKFSNLTTELNGLVPLRLEELNKAKDDITNLYNKLGAVQGKLGIAEEGNLSNDAAEAAGPAVQSQV</sequence>
<gene>
    <name evidence="1" type="ORF">MELLADRAFT_92374</name>
</gene>
<accession>F4R9E2</accession>
<keyword evidence="2" id="KW-1185">Reference proteome</keyword>
<dbReference type="KEGG" id="mlr:MELLADRAFT_92374"/>
<dbReference type="InParanoid" id="F4R9E2"/>
<organism evidence="2">
    <name type="scientific">Melampsora larici-populina (strain 98AG31 / pathotype 3-4-7)</name>
    <name type="common">Poplar leaf rust fungus</name>
    <dbReference type="NCBI Taxonomy" id="747676"/>
    <lineage>
        <taxon>Eukaryota</taxon>
        <taxon>Fungi</taxon>
        <taxon>Dikarya</taxon>
        <taxon>Basidiomycota</taxon>
        <taxon>Pucciniomycotina</taxon>
        <taxon>Pucciniomycetes</taxon>
        <taxon>Pucciniales</taxon>
        <taxon>Melampsoraceae</taxon>
        <taxon>Melampsora</taxon>
    </lineage>
</organism>
<name>F4R9E2_MELLP</name>
<protein>
    <submittedName>
        <fullName evidence="1">Uncharacterized protein</fullName>
    </submittedName>
</protein>
<dbReference type="AlphaFoldDB" id="F4R9E2"/>